<evidence type="ECO:0000256" key="7">
    <source>
        <dbReference type="ARBA" id="ARBA00023136"/>
    </source>
</evidence>
<evidence type="ECO:0000256" key="3">
    <source>
        <dbReference type="ARBA" id="ARBA00022448"/>
    </source>
</evidence>
<dbReference type="Gene3D" id="3.40.50.300">
    <property type="entry name" value="P-loop containing nucleotide triphosphate hydrolases"/>
    <property type="match status" value="1"/>
</dbReference>
<dbReference type="InterPro" id="IPR003593">
    <property type="entry name" value="AAA+_ATPase"/>
</dbReference>
<dbReference type="RefSeq" id="WP_106404250.1">
    <property type="nucleotide sequence ID" value="NZ_CYSB01000047.1"/>
</dbReference>
<dbReference type="CDD" id="cd03257">
    <property type="entry name" value="ABC_NikE_OppD_transporters"/>
    <property type="match status" value="1"/>
</dbReference>
<gene>
    <name evidence="10" type="primary">oppD_5</name>
    <name evidence="9" type="ORF">TL5118_04114</name>
    <name evidence="10" type="ORF">TL5120_03033</name>
</gene>
<keyword evidence="6" id="KW-0067">ATP-binding</keyword>
<dbReference type="FunFam" id="3.40.50.300:FF:000016">
    <property type="entry name" value="Oligopeptide ABC transporter ATP-binding component"/>
    <property type="match status" value="1"/>
</dbReference>
<reference evidence="10 12" key="1">
    <citation type="submission" date="2015-09" db="EMBL/GenBank/DDBJ databases">
        <authorList>
            <consortium name="Swine Surveillance"/>
        </authorList>
    </citation>
    <scope>NUCLEOTIDE SEQUENCE [LARGE SCALE GENOMIC DNA]</scope>
    <source>
        <strain evidence="10 12">5120</strain>
    </source>
</reference>
<dbReference type="SMART" id="SM00382">
    <property type="entry name" value="AAA"/>
    <property type="match status" value="1"/>
</dbReference>
<evidence type="ECO:0000313" key="9">
    <source>
        <dbReference type="EMBL" id="CUH70139.1"/>
    </source>
</evidence>
<evidence type="ECO:0000313" key="12">
    <source>
        <dbReference type="Proteomes" id="UP000051887"/>
    </source>
</evidence>
<name>A0A0P1FNS8_9RHOB</name>
<dbReference type="GO" id="GO:0005524">
    <property type="term" value="F:ATP binding"/>
    <property type="evidence" value="ECO:0007669"/>
    <property type="project" value="UniProtKB-KW"/>
</dbReference>
<keyword evidence="5" id="KW-0547">Nucleotide-binding</keyword>
<comment type="subcellular location">
    <subcellularLocation>
        <location evidence="1">Cell inner membrane</location>
        <topology evidence="1">Peripheral membrane protein</topology>
    </subcellularLocation>
</comment>
<dbReference type="PANTHER" id="PTHR43297">
    <property type="entry name" value="OLIGOPEPTIDE TRANSPORT ATP-BINDING PROTEIN APPD"/>
    <property type="match status" value="1"/>
</dbReference>
<dbReference type="NCBIfam" id="TIGR01727">
    <property type="entry name" value="oligo_HPY"/>
    <property type="match status" value="1"/>
</dbReference>
<dbReference type="OrthoDB" id="7374568at2"/>
<accession>A0A0P1FNS8</accession>
<sequence>MNNPILEVQGLSTTFHRGGVTLPALRDVSFNVGKGEVLGLVGESGSGKSVTLRSVLGLARRYGEVTGQVRWQGQDLTGLSEREMRHIRGREIAMIFQEPMTSLNPLLTVGRQLTETLKAHTDLNRRARKDRAIEMLDLVGIPAAASRLSDYPHQFSGGMRQRVMIAIALAVGPQLLLADEPTTALDVTIQAQILDLILKLSQDMDMGVILVTHDLGVVAQTCDRVAVMYAGRIVEQGAVRQVLKGPRHPYTVGLMQSVPEGVAPRTQLYSVPGTPPSLAALPQGCAFAPRCAFVSGPCAAQRPELESVGEGRELACFHPVEALDGVASKAGAHPASSPHMTEESAA</sequence>
<protein>
    <submittedName>
        <fullName evidence="10">Stage 0 sporulation protein KD</fullName>
    </submittedName>
</protein>
<evidence type="ECO:0000256" key="4">
    <source>
        <dbReference type="ARBA" id="ARBA00022475"/>
    </source>
</evidence>
<evidence type="ECO:0000313" key="11">
    <source>
        <dbReference type="Proteomes" id="UP000051086"/>
    </source>
</evidence>
<feature type="domain" description="ABC transporter" evidence="8">
    <location>
        <begin position="6"/>
        <end position="255"/>
    </location>
</feature>
<dbReference type="GO" id="GO:0005886">
    <property type="term" value="C:plasma membrane"/>
    <property type="evidence" value="ECO:0007669"/>
    <property type="project" value="UniProtKB-SubCell"/>
</dbReference>
<dbReference type="PROSITE" id="PS00211">
    <property type="entry name" value="ABC_TRANSPORTER_1"/>
    <property type="match status" value="1"/>
</dbReference>
<organism evidence="10 12">
    <name type="scientific">Thalassovita autumnalis</name>
    <dbReference type="NCBI Taxonomy" id="2072972"/>
    <lineage>
        <taxon>Bacteria</taxon>
        <taxon>Pseudomonadati</taxon>
        <taxon>Pseudomonadota</taxon>
        <taxon>Alphaproteobacteria</taxon>
        <taxon>Rhodobacterales</taxon>
        <taxon>Roseobacteraceae</taxon>
        <taxon>Thalassovita</taxon>
    </lineage>
</organism>
<dbReference type="PROSITE" id="PS50893">
    <property type="entry name" value="ABC_TRANSPORTER_2"/>
    <property type="match status" value="1"/>
</dbReference>
<proteinExistence type="inferred from homology"/>
<evidence type="ECO:0000313" key="10">
    <source>
        <dbReference type="EMBL" id="CUH73226.1"/>
    </source>
</evidence>
<evidence type="ECO:0000256" key="5">
    <source>
        <dbReference type="ARBA" id="ARBA00022741"/>
    </source>
</evidence>
<dbReference type="AlphaFoldDB" id="A0A0P1FNS8"/>
<evidence type="ECO:0000256" key="1">
    <source>
        <dbReference type="ARBA" id="ARBA00004417"/>
    </source>
</evidence>
<dbReference type="InterPro" id="IPR050388">
    <property type="entry name" value="ABC_Ni/Peptide_Import"/>
</dbReference>
<dbReference type="GO" id="GO:0055085">
    <property type="term" value="P:transmembrane transport"/>
    <property type="evidence" value="ECO:0007669"/>
    <property type="project" value="UniProtKB-ARBA"/>
</dbReference>
<dbReference type="InterPro" id="IPR003439">
    <property type="entry name" value="ABC_transporter-like_ATP-bd"/>
</dbReference>
<dbReference type="EMBL" id="CYSB01000047">
    <property type="protein sequence ID" value="CUH70139.1"/>
    <property type="molecule type" value="Genomic_DNA"/>
</dbReference>
<dbReference type="EMBL" id="CYSC01000037">
    <property type="protein sequence ID" value="CUH73226.1"/>
    <property type="molecule type" value="Genomic_DNA"/>
</dbReference>
<dbReference type="GO" id="GO:0016887">
    <property type="term" value="F:ATP hydrolysis activity"/>
    <property type="evidence" value="ECO:0007669"/>
    <property type="project" value="InterPro"/>
</dbReference>
<dbReference type="SUPFAM" id="SSF52540">
    <property type="entry name" value="P-loop containing nucleoside triphosphate hydrolases"/>
    <property type="match status" value="1"/>
</dbReference>
<dbReference type="InterPro" id="IPR017871">
    <property type="entry name" value="ABC_transporter-like_CS"/>
</dbReference>
<comment type="similarity">
    <text evidence="2">Belongs to the ABC transporter superfamily.</text>
</comment>
<dbReference type="Proteomes" id="UP000051887">
    <property type="component" value="Unassembled WGS sequence"/>
</dbReference>
<keyword evidence="7" id="KW-0472">Membrane</keyword>
<evidence type="ECO:0000256" key="6">
    <source>
        <dbReference type="ARBA" id="ARBA00022840"/>
    </source>
</evidence>
<dbReference type="GO" id="GO:0015833">
    <property type="term" value="P:peptide transport"/>
    <property type="evidence" value="ECO:0007669"/>
    <property type="project" value="InterPro"/>
</dbReference>
<dbReference type="PANTHER" id="PTHR43297:SF2">
    <property type="entry name" value="DIPEPTIDE TRANSPORT ATP-BINDING PROTEIN DPPD"/>
    <property type="match status" value="1"/>
</dbReference>
<reference evidence="9 11" key="2">
    <citation type="submission" date="2015-09" db="EMBL/GenBank/DDBJ databases">
        <authorList>
            <person name="Rodrigo-Torres L."/>
            <person name="Arahal D.R."/>
        </authorList>
    </citation>
    <scope>NUCLEOTIDE SEQUENCE [LARGE SCALE GENOMIC DNA]</scope>
    <source>
        <strain evidence="9 11">CECT 5118</strain>
    </source>
</reference>
<dbReference type="InterPro" id="IPR013563">
    <property type="entry name" value="Oligopep_ABC_C"/>
</dbReference>
<dbReference type="Pfam" id="PF00005">
    <property type="entry name" value="ABC_tran"/>
    <property type="match status" value="1"/>
</dbReference>
<dbReference type="Proteomes" id="UP000051086">
    <property type="component" value="Unassembled WGS sequence"/>
</dbReference>
<dbReference type="Pfam" id="PF08352">
    <property type="entry name" value="oligo_HPY"/>
    <property type="match status" value="1"/>
</dbReference>
<evidence type="ECO:0000256" key="2">
    <source>
        <dbReference type="ARBA" id="ARBA00005417"/>
    </source>
</evidence>
<keyword evidence="11" id="KW-1185">Reference proteome</keyword>
<keyword evidence="4" id="KW-1003">Cell membrane</keyword>
<dbReference type="InterPro" id="IPR027417">
    <property type="entry name" value="P-loop_NTPase"/>
</dbReference>
<keyword evidence="3" id="KW-0813">Transport</keyword>
<evidence type="ECO:0000259" key="8">
    <source>
        <dbReference type="PROSITE" id="PS50893"/>
    </source>
</evidence>